<keyword evidence="1" id="KW-0862">Zinc</keyword>
<evidence type="ECO:0000259" key="3">
    <source>
        <dbReference type="PROSITE" id="PS50089"/>
    </source>
</evidence>
<evidence type="ECO:0000313" key="4">
    <source>
        <dbReference type="EMBL" id="MPA39061.1"/>
    </source>
</evidence>
<protein>
    <recommendedName>
        <fullName evidence="3">RING-type domain-containing protein</fullName>
    </recommendedName>
</protein>
<feature type="compositionally biased region" description="Low complexity" evidence="2">
    <location>
        <begin position="389"/>
        <end position="401"/>
    </location>
</feature>
<feature type="region of interest" description="Disordered" evidence="2">
    <location>
        <begin position="377"/>
        <end position="401"/>
    </location>
</feature>
<gene>
    <name evidence="4" type="ORF">Din_008502</name>
</gene>
<feature type="region of interest" description="Disordered" evidence="2">
    <location>
        <begin position="118"/>
        <end position="171"/>
    </location>
</feature>
<reference evidence="4" key="1">
    <citation type="submission" date="2019-08" db="EMBL/GenBank/DDBJ databases">
        <title>Reference gene set and small RNA set construction with multiple tissues from Davidia involucrata Baill.</title>
        <authorList>
            <person name="Yang H."/>
            <person name="Zhou C."/>
            <person name="Li G."/>
            <person name="Wang J."/>
            <person name="Gao P."/>
            <person name="Wang M."/>
            <person name="Wang R."/>
            <person name="Zhao Y."/>
        </authorList>
    </citation>
    <scope>NUCLEOTIDE SEQUENCE</scope>
    <source>
        <tissue evidence="4">Mixed with DoveR01_LX</tissue>
    </source>
</reference>
<evidence type="ECO:0000256" key="2">
    <source>
        <dbReference type="SAM" id="MobiDB-lite"/>
    </source>
</evidence>
<dbReference type="InterPro" id="IPR013083">
    <property type="entry name" value="Znf_RING/FYVE/PHD"/>
</dbReference>
<keyword evidence="1" id="KW-0863">Zinc-finger</keyword>
<dbReference type="EMBL" id="GHES01008502">
    <property type="protein sequence ID" value="MPA39061.1"/>
    <property type="molecule type" value="Transcribed_RNA"/>
</dbReference>
<accession>A0A5B6Z4Y1</accession>
<feature type="domain" description="RING-type" evidence="3">
    <location>
        <begin position="273"/>
        <end position="332"/>
    </location>
</feature>
<feature type="compositionally biased region" description="Polar residues" evidence="2">
    <location>
        <begin position="157"/>
        <end position="166"/>
    </location>
</feature>
<dbReference type="SUPFAM" id="SSF57850">
    <property type="entry name" value="RING/U-box"/>
    <property type="match status" value="1"/>
</dbReference>
<dbReference type="GO" id="GO:0008270">
    <property type="term" value="F:zinc ion binding"/>
    <property type="evidence" value="ECO:0007669"/>
    <property type="project" value="UniProtKB-KW"/>
</dbReference>
<sequence>MGSACCVAARDKTITNGPGSEILHRNVRYSPSWSFRWDNRGRVAGEETSLNRSDGVSGNDGLHIKSGTVRETAFASEEGSPLDSFRTVAWQKSPISEGNAEILRLPSSDQSISINFSTEAKESADSPAVSDPSPMKLSPSVHSVSSLSASPLSSQSNMLPTGSTPSRWHRCSPGHQLLRQVSDSQIPGLKSPNFSISEEASSFVLPGWSHESTGGSHGGSSDSWSMPAFSELMATSRRERWSFDSESLGFNNDKLTRSSSRISTSPSIDLQTCGFCSKLLTEKSSWSSQKIIATNELAVVAVLICGHVYHAECLENMTPEFNKYDPACPVCTFGEKQALKLSEKVLRAEMDLKVRNNKRSRNRVVDSDLDGDSLVFDRQKSGGHGGKGLKMSSSSSMKSSLGRPFLRRHFSFGSKGTRSLSGNHSTWKKGFFWAKSSKE</sequence>
<name>A0A5B6Z4Y1_DAVIN</name>
<evidence type="ECO:0000256" key="1">
    <source>
        <dbReference type="PROSITE-ProRule" id="PRU00175"/>
    </source>
</evidence>
<dbReference type="PROSITE" id="PS50089">
    <property type="entry name" value="ZF_RING_2"/>
    <property type="match status" value="1"/>
</dbReference>
<keyword evidence="1" id="KW-0479">Metal-binding</keyword>
<dbReference type="Gene3D" id="3.30.40.10">
    <property type="entry name" value="Zinc/RING finger domain, C3HC4 (zinc finger)"/>
    <property type="match status" value="1"/>
</dbReference>
<feature type="compositionally biased region" description="Low complexity" evidence="2">
    <location>
        <begin position="125"/>
        <end position="156"/>
    </location>
</feature>
<dbReference type="PANTHER" id="PTHR31150:SF26">
    <property type="entry name" value="RING-TYPE DOMAIN-CONTAINING PROTEIN"/>
    <property type="match status" value="1"/>
</dbReference>
<dbReference type="InterPro" id="IPR001841">
    <property type="entry name" value="Znf_RING"/>
</dbReference>
<dbReference type="AlphaFoldDB" id="A0A5B6Z4Y1"/>
<proteinExistence type="predicted"/>
<dbReference type="PANTHER" id="PTHR31150">
    <property type="entry name" value="EXPRESSED PROTEIN"/>
    <property type="match status" value="1"/>
</dbReference>
<organism evidence="4">
    <name type="scientific">Davidia involucrata</name>
    <name type="common">Dove tree</name>
    <dbReference type="NCBI Taxonomy" id="16924"/>
    <lineage>
        <taxon>Eukaryota</taxon>
        <taxon>Viridiplantae</taxon>
        <taxon>Streptophyta</taxon>
        <taxon>Embryophyta</taxon>
        <taxon>Tracheophyta</taxon>
        <taxon>Spermatophyta</taxon>
        <taxon>Magnoliopsida</taxon>
        <taxon>eudicotyledons</taxon>
        <taxon>Gunneridae</taxon>
        <taxon>Pentapetalae</taxon>
        <taxon>asterids</taxon>
        <taxon>Cornales</taxon>
        <taxon>Nyssaceae</taxon>
        <taxon>Davidia</taxon>
    </lineage>
</organism>